<feature type="region of interest" description="Disordered" evidence="1">
    <location>
        <begin position="52"/>
        <end position="89"/>
    </location>
</feature>
<gene>
    <name evidence="2" type="ORF">FQP86_07750</name>
</gene>
<evidence type="ECO:0000313" key="2">
    <source>
        <dbReference type="EMBL" id="TVU70766.1"/>
    </source>
</evidence>
<dbReference type="AlphaFoldDB" id="A0A558HNR8"/>
<organism evidence="2 3">
    <name type="scientific">Cobetia crustatorum</name>
    <dbReference type="NCBI Taxonomy" id="553385"/>
    <lineage>
        <taxon>Bacteria</taxon>
        <taxon>Pseudomonadati</taxon>
        <taxon>Pseudomonadota</taxon>
        <taxon>Gammaproteobacteria</taxon>
        <taxon>Oceanospirillales</taxon>
        <taxon>Halomonadaceae</taxon>
        <taxon>Cobetia</taxon>
    </lineage>
</organism>
<dbReference type="EMBL" id="VNFH01000005">
    <property type="protein sequence ID" value="TVU70766.1"/>
    <property type="molecule type" value="Genomic_DNA"/>
</dbReference>
<comment type="caution">
    <text evidence="2">The sequence shown here is derived from an EMBL/GenBank/DDBJ whole genome shotgun (WGS) entry which is preliminary data.</text>
</comment>
<reference evidence="2 3" key="1">
    <citation type="submission" date="2019-07" db="EMBL/GenBank/DDBJ databases">
        <title>Diversity of Bacteria from Kongsfjorden, Arctic.</title>
        <authorList>
            <person name="Yu Y."/>
        </authorList>
    </citation>
    <scope>NUCLEOTIDE SEQUENCE [LARGE SCALE GENOMIC DNA]</scope>
    <source>
        <strain evidence="2 3">SM1923</strain>
    </source>
</reference>
<name>A0A558HNR8_9GAMM</name>
<dbReference type="OrthoDB" id="9800971at2"/>
<proteinExistence type="predicted"/>
<protein>
    <submittedName>
        <fullName evidence="2">Uncharacterized protein</fullName>
    </submittedName>
</protein>
<dbReference type="Pfam" id="PF10115">
    <property type="entry name" value="HlyU"/>
    <property type="match status" value="2"/>
</dbReference>
<evidence type="ECO:0000313" key="3">
    <source>
        <dbReference type="Proteomes" id="UP000319941"/>
    </source>
</evidence>
<dbReference type="InterPro" id="IPR018772">
    <property type="entry name" value="Transcription_activator_HlyU"/>
</dbReference>
<evidence type="ECO:0000256" key="1">
    <source>
        <dbReference type="SAM" id="MobiDB-lite"/>
    </source>
</evidence>
<dbReference type="STRING" id="553385.GCA_000591415_02613"/>
<dbReference type="Proteomes" id="UP000319941">
    <property type="component" value="Unassembled WGS sequence"/>
</dbReference>
<accession>A0A558HNR8</accession>
<feature type="compositionally biased region" description="Basic and acidic residues" evidence="1">
    <location>
        <begin position="73"/>
        <end position="82"/>
    </location>
</feature>
<keyword evidence="3" id="KW-1185">Reference proteome</keyword>
<sequence>MGMLKKLFSAGEPAPVNEPEATEYNGYLIVPMPQKHDGQYRVSGLIRKPLLVNGSEESNQSDGSDVAQGGGEMLEHRFERSDTVPSEEGAVELTLLKARRTIDDLGDSIFTR</sequence>